<dbReference type="Gene3D" id="2.60.120.10">
    <property type="entry name" value="Jelly Rolls"/>
    <property type="match status" value="1"/>
</dbReference>
<dbReference type="EMBL" id="SMLL01000008">
    <property type="protein sequence ID" value="TFY96971.1"/>
    <property type="molecule type" value="Genomic_DNA"/>
</dbReference>
<evidence type="ECO:0000313" key="1">
    <source>
        <dbReference type="EMBL" id="TFY96971.1"/>
    </source>
</evidence>
<dbReference type="InterPro" id="IPR011051">
    <property type="entry name" value="RmlC_Cupin_sf"/>
</dbReference>
<dbReference type="SUPFAM" id="SSF51182">
    <property type="entry name" value="RmlC-like cupins"/>
    <property type="match status" value="1"/>
</dbReference>
<evidence type="ECO:0000313" key="2">
    <source>
        <dbReference type="Proteomes" id="UP000297564"/>
    </source>
</evidence>
<accession>A0A4Z0BE59</accession>
<comment type="caution">
    <text evidence="1">The sequence shown here is derived from an EMBL/GenBank/DDBJ whole genome shotgun (WGS) entry which is preliminary data.</text>
</comment>
<proteinExistence type="predicted"/>
<name>A0A4Z0BE59_9BURK</name>
<protein>
    <recommendedName>
        <fullName evidence="3">Cupin domain-containing protein</fullName>
    </recommendedName>
</protein>
<dbReference type="AlphaFoldDB" id="A0A4Z0BE59"/>
<sequence>MTHQFQASSQAVEWRPIPQGLGTASAPIPTERGQQAFRLAKWRAEPGTYARPEGMGWSETFVVYAGRGVLRAEGQTVALLPGVVIDVKKGVPYELEILEALEKFAVVTLGG</sequence>
<organism evidence="1 2">
    <name type="scientific">Ramlibacter rhizophilus</name>
    <dbReference type="NCBI Taxonomy" id="1781167"/>
    <lineage>
        <taxon>Bacteria</taxon>
        <taxon>Pseudomonadati</taxon>
        <taxon>Pseudomonadota</taxon>
        <taxon>Betaproteobacteria</taxon>
        <taxon>Burkholderiales</taxon>
        <taxon>Comamonadaceae</taxon>
        <taxon>Ramlibacter</taxon>
    </lineage>
</organism>
<dbReference type="InterPro" id="IPR014710">
    <property type="entry name" value="RmlC-like_jellyroll"/>
</dbReference>
<gene>
    <name evidence="1" type="ORF">EZ242_20130</name>
</gene>
<dbReference type="RefSeq" id="WP_135286981.1">
    <property type="nucleotide sequence ID" value="NZ_SMLL01000008.1"/>
</dbReference>
<keyword evidence="2" id="KW-1185">Reference proteome</keyword>
<reference evidence="1 2" key="1">
    <citation type="submission" date="2019-03" db="EMBL/GenBank/DDBJ databases">
        <title>Ramlibacter rhizophilus CCTCC AB2015357, whole genome shotgun sequence.</title>
        <authorList>
            <person name="Zhang X."/>
            <person name="Feng G."/>
            <person name="Zhu H."/>
        </authorList>
    </citation>
    <scope>NUCLEOTIDE SEQUENCE [LARGE SCALE GENOMIC DNA]</scope>
    <source>
        <strain evidence="1 2">CCTCC AB2015357</strain>
    </source>
</reference>
<evidence type="ECO:0008006" key="3">
    <source>
        <dbReference type="Google" id="ProtNLM"/>
    </source>
</evidence>
<dbReference type="Proteomes" id="UP000297564">
    <property type="component" value="Unassembled WGS sequence"/>
</dbReference>
<dbReference type="OrthoDB" id="9799053at2"/>